<keyword evidence="5 13" id="KW-0812">Transmembrane</keyword>
<keyword evidence="4" id="KW-1003">Cell membrane</keyword>
<evidence type="ECO:0000256" key="12">
    <source>
        <dbReference type="ARBA" id="ARBA00042244"/>
    </source>
</evidence>
<dbReference type="OrthoDB" id="18585at2759"/>
<feature type="transmembrane region" description="Helical" evidence="13">
    <location>
        <begin position="78"/>
        <end position="100"/>
    </location>
</feature>
<evidence type="ECO:0000256" key="11">
    <source>
        <dbReference type="ARBA" id="ARBA00040821"/>
    </source>
</evidence>
<evidence type="ECO:0000256" key="9">
    <source>
        <dbReference type="ARBA" id="ARBA00023170"/>
    </source>
</evidence>
<dbReference type="PANTHER" id="PTHR11923:SF110">
    <property type="entry name" value="SCAVENGER RECEPTOR CLASS B MEMBER 1"/>
    <property type="match status" value="1"/>
</dbReference>
<evidence type="ECO:0000256" key="8">
    <source>
        <dbReference type="ARBA" id="ARBA00023157"/>
    </source>
</evidence>
<keyword evidence="6 13" id="KW-1133">Transmembrane helix</keyword>
<accession>A0A653CUP6</accession>
<dbReference type="InterPro" id="IPR002159">
    <property type="entry name" value="CD36_fam"/>
</dbReference>
<dbReference type="PANTHER" id="PTHR11923">
    <property type="entry name" value="SCAVENGER RECEPTOR CLASS B TYPE-1 SR-B1"/>
    <property type="match status" value="1"/>
</dbReference>
<evidence type="ECO:0000256" key="10">
    <source>
        <dbReference type="ARBA" id="ARBA00023180"/>
    </source>
</evidence>
<keyword evidence="8" id="KW-1015">Disulfide bond</keyword>
<dbReference type="EMBL" id="CAACVG010008964">
    <property type="protein sequence ID" value="VEN51645.1"/>
    <property type="molecule type" value="Genomic_DNA"/>
</dbReference>
<organism evidence="14 15">
    <name type="scientific">Callosobruchus maculatus</name>
    <name type="common">Southern cowpea weevil</name>
    <name type="synonym">Pulse bruchid</name>
    <dbReference type="NCBI Taxonomy" id="64391"/>
    <lineage>
        <taxon>Eukaryota</taxon>
        <taxon>Metazoa</taxon>
        <taxon>Ecdysozoa</taxon>
        <taxon>Arthropoda</taxon>
        <taxon>Hexapoda</taxon>
        <taxon>Insecta</taxon>
        <taxon>Pterygota</taxon>
        <taxon>Neoptera</taxon>
        <taxon>Endopterygota</taxon>
        <taxon>Coleoptera</taxon>
        <taxon>Polyphaga</taxon>
        <taxon>Cucujiformia</taxon>
        <taxon>Chrysomeloidea</taxon>
        <taxon>Chrysomelidae</taxon>
        <taxon>Bruchinae</taxon>
        <taxon>Bruchini</taxon>
        <taxon>Callosobruchus</taxon>
    </lineage>
</organism>
<comment type="subcellular location">
    <subcellularLocation>
        <location evidence="2">Cell membrane</location>
        <topology evidence="2">Multi-pass membrane protein</topology>
    </subcellularLocation>
    <subcellularLocation>
        <location evidence="1">Membrane</location>
        <location evidence="1">Caveola</location>
        <topology evidence="1">Multi-pass membrane protein</topology>
    </subcellularLocation>
</comment>
<dbReference type="GO" id="GO:0005737">
    <property type="term" value="C:cytoplasm"/>
    <property type="evidence" value="ECO:0007669"/>
    <property type="project" value="TreeGrafter"/>
</dbReference>
<dbReference type="PRINTS" id="PR01609">
    <property type="entry name" value="CD36FAMILY"/>
</dbReference>
<evidence type="ECO:0000256" key="13">
    <source>
        <dbReference type="SAM" id="Phobius"/>
    </source>
</evidence>
<evidence type="ECO:0000256" key="6">
    <source>
        <dbReference type="ARBA" id="ARBA00022989"/>
    </source>
</evidence>
<dbReference type="Proteomes" id="UP000410492">
    <property type="component" value="Unassembled WGS sequence"/>
</dbReference>
<proteinExistence type="inferred from homology"/>
<dbReference type="GO" id="GO:0005901">
    <property type="term" value="C:caveola"/>
    <property type="evidence" value="ECO:0007669"/>
    <property type="project" value="UniProtKB-SubCell"/>
</dbReference>
<evidence type="ECO:0000256" key="2">
    <source>
        <dbReference type="ARBA" id="ARBA00004651"/>
    </source>
</evidence>
<gene>
    <name evidence="14" type="ORF">CALMAC_LOCUS12035</name>
</gene>
<feature type="transmembrane region" description="Helical" evidence="13">
    <location>
        <begin position="528"/>
        <end position="549"/>
    </location>
</feature>
<protein>
    <recommendedName>
        <fullName evidence="11">Scavenger receptor class B member 1</fullName>
    </recommendedName>
    <alternativeName>
        <fullName evidence="12">SR-BI</fullName>
    </alternativeName>
</protein>
<evidence type="ECO:0000256" key="1">
    <source>
        <dbReference type="ARBA" id="ARBA00004189"/>
    </source>
</evidence>
<keyword evidence="10" id="KW-0325">Glycoprotein</keyword>
<evidence type="ECO:0000256" key="4">
    <source>
        <dbReference type="ARBA" id="ARBA00022475"/>
    </source>
</evidence>
<name>A0A653CUP6_CALMS</name>
<dbReference type="Pfam" id="PF01130">
    <property type="entry name" value="CD36"/>
    <property type="match status" value="1"/>
</dbReference>
<keyword evidence="15" id="KW-1185">Reference proteome</keyword>
<keyword evidence="9" id="KW-0675">Receptor</keyword>
<evidence type="ECO:0000313" key="15">
    <source>
        <dbReference type="Proteomes" id="UP000410492"/>
    </source>
</evidence>
<reference evidence="14 15" key="1">
    <citation type="submission" date="2019-01" db="EMBL/GenBank/DDBJ databases">
        <authorList>
            <person name="Sayadi A."/>
        </authorList>
    </citation>
    <scope>NUCLEOTIDE SEQUENCE [LARGE SCALE GENOMIC DNA]</scope>
</reference>
<sequence length="576" mass="65718">MKCNQDMILPNVDSCRRRSTDTIETMPSFDHTPSYLQNCNQIFIKGPALTREILEKMNEDLVPKQTVIFGYELNTKKLLYATGLCLFTLISFYGFLLMWFTDLFDNYALSQLVISNKSDGFAMWKTPTPKPLYQVYLFNYTNVEDFMIGLDKKLNVEELGPYVYEESTEKVDIEFYEDKVSYRLKKDYEFRPELSKGRQSDQVTVPNLAVLTGAAMVQKQNYFARLGFAGLLAGMDVKAFMTASAHSFIMGYDDKLFDMSKGFSRMNNIDTPDKMGLLATNVGVNKDEFVVNTGKNDINKVGTIEEVNGETELDYFSTNECNRLSATEGVNYPPNLIQSKRPVRYLFLPACRAMPMEFDQEVSILDGKVAAYRYRQPDTVFQTADENPENQCYCSDDGMCPPKGLINATACNMGAPLFISKPHFKGGDPALAESVRGLQPNRADLPETMVHVQPLFGFIMVGQTVIQVNVMVKKSYGVSQLSRFEDDQVLPIAWFNVNLQEDRLPVDFLDIIYQTTFTFKGVKLAFQYGSLLTTVMAFIFTTVIIIKWLKMRQTRIQQRQYAIRRRNEPHVEFAVV</sequence>
<evidence type="ECO:0000256" key="3">
    <source>
        <dbReference type="ARBA" id="ARBA00010532"/>
    </source>
</evidence>
<dbReference type="GO" id="GO:0005044">
    <property type="term" value="F:scavenger receptor activity"/>
    <property type="evidence" value="ECO:0007669"/>
    <property type="project" value="TreeGrafter"/>
</dbReference>
<evidence type="ECO:0000256" key="5">
    <source>
        <dbReference type="ARBA" id="ARBA00022692"/>
    </source>
</evidence>
<evidence type="ECO:0000313" key="14">
    <source>
        <dbReference type="EMBL" id="VEN51645.1"/>
    </source>
</evidence>
<keyword evidence="7 13" id="KW-0472">Membrane</keyword>
<dbReference type="AlphaFoldDB" id="A0A653CUP6"/>
<comment type="similarity">
    <text evidence="3">Belongs to the CD36 family.</text>
</comment>
<evidence type="ECO:0000256" key="7">
    <source>
        <dbReference type="ARBA" id="ARBA00023136"/>
    </source>
</evidence>